<protein>
    <submittedName>
        <fullName evidence="2">Uncharacterized protein</fullName>
    </submittedName>
</protein>
<dbReference type="AlphaFoldDB" id="A0A9P6DBD9"/>
<gene>
    <name evidence="2" type="ORF">BDN71DRAFT_1511158</name>
</gene>
<reference evidence="2" key="1">
    <citation type="submission" date="2020-11" db="EMBL/GenBank/DDBJ databases">
        <authorList>
            <consortium name="DOE Joint Genome Institute"/>
            <person name="Ahrendt S."/>
            <person name="Riley R."/>
            <person name="Andreopoulos W."/>
            <person name="Labutti K."/>
            <person name="Pangilinan J."/>
            <person name="Ruiz-Duenas F.J."/>
            <person name="Barrasa J.M."/>
            <person name="Sanchez-Garcia M."/>
            <person name="Camarero S."/>
            <person name="Miyauchi S."/>
            <person name="Serrano A."/>
            <person name="Linde D."/>
            <person name="Babiker R."/>
            <person name="Drula E."/>
            <person name="Ayuso-Fernandez I."/>
            <person name="Pacheco R."/>
            <person name="Padilla G."/>
            <person name="Ferreira P."/>
            <person name="Barriuso J."/>
            <person name="Kellner H."/>
            <person name="Castanera R."/>
            <person name="Alfaro M."/>
            <person name="Ramirez L."/>
            <person name="Pisabarro A.G."/>
            <person name="Kuo A."/>
            <person name="Tritt A."/>
            <person name="Lipzen A."/>
            <person name="He G."/>
            <person name="Yan M."/>
            <person name="Ng V."/>
            <person name="Cullen D."/>
            <person name="Martin F."/>
            <person name="Rosso M.-N."/>
            <person name="Henrissat B."/>
            <person name="Hibbett D."/>
            <person name="Martinez A.T."/>
            <person name="Grigoriev I.V."/>
        </authorList>
    </citation>
    <scope>NUCLEOTIDE SEQUENCE</scope>
    <source>
        <strain evidence="2">ATCC 90797</strain>
    </source>
</reference>
<dbReference type="EMBL" id="MU154638">
    <property type="protein sequence ID" value="KAF9490599.1"/>
    <property type="molecule type" value="Genomic_DNA"/>
</dbReference>
<organism evidence="2 3">
    <name type="scientific">Pleurotus eryngii</name>
    <name type="common">Boletus of the steppes</name>
    <dbReference type="NCBI Taxonomy" id="5323"/>
    <lineage>
        <taxon>Eukaryota</taxon>
        <taxon>Fungi</taxon>
        <taxon>Dikarya</taxon>
        <taxon>Basidiomycota</taxon>
        <taxon>Agaricomycotina</taxon>
        <taxon>Agaricomycetes</taxon>
        <taxon>Agaricomycetidae</taxon>
        <taxon>Agaricales</taxon>
        <taxon>Pleurotineae</taxon>
        <taxon>Pleurotaceae</taxon>
        <taxon>Pleurotus</taxon>
    </lineage>
</organism>
<dbReference type="Gene3D" id="2.40.70.10">
    <property type="entry name" value="Acid Proteases"/>
    <property type="match status" value="1"/>
</dbReference>
<sequence>MALVPLPPHSHQPKSPLPLPVSTLSPHTQPQASSSCTTRNWLLPVQNAPATSSHSCTQSVPVSFCNLSKLPRLSQDSLTAPCLPIGAHLIAPPRSVLPLSENLATPVPSEAHIAASTPPASLNHLLLFVLPFQLLSEMGSYAKVEQSAPNCLPTMGEGDVDLTLLWDWFVKCENFLHHNNVSGLDMMKTVAFSMGGVRTIRWLAAKGLILSDMDWDIYKNQMCSLFLACDWKHTTHMDILRMCQPSSKPFMDFTLKVMGKNNLLAGMDSFMNNEYMRETLEAAMEQELSRECNHENTPQIVDFQEWLNMVKRLDKHRCSCLKKLAYEITKMLIRQSSSTCLPFQHPNTGSTASPSAITTHALTPIPRLLQTECDLLSANSGCYKCRCFWANHISACCTALPLDGATYKTLTVANVPPHPSSFSARGNLSCQAITAVLANNSQQSAEKLASTSRIENVDNNSDLNVAAILPNITSCMVDTTTPDFSDDKYAPFVASNIFWSCHLMTGSSLPTQNPPLISVNVNNLIDDGSSVVLIKQELVQWLGLWTFTVSSPFTCNSAFSTSSQQHSLKTFIKIHPCSLDGRFSSIPLHAFIAPSLVTDLILGLLFLQLNKLVLDHGLQSCTSKLDNGLLYDLLQPSSLITPSPLPKWRLSHVKASKIRAAQRLALSKVKDVIMGLEMALKLE</sequence>
<evidence type="ECO:0000313" key="3">
    <source>
        <dbReference type="Proteomes" id="UP000807025"/>
    </source>
</evidence>
<keyword evidence="3" id="KW-1185">Reference proteome</keyword>
<proteinExistence type="predicted"/>
<dbReference type="InterPro" id="IPR021109">
    <property type="entry name" value="Peptidase_aspartic_dom_sf"/>
</dbReference>
<name>A0A9P6DBD9_PLEER</name>
<evidence type="ECO:0000256" key="1">
    <source>
        <dbReference type="SAM" id="MobiDB-lite"/>
    </source>
</evidence>
<feature type="compositionally biased region" description="Pro residues" evidence="1">
    <location>
        <begin position="1"/>
        <end position="19"/>
    </location>
</feature>
<accession>A0A9P6DBD9</accession>
<evidence type="ECO:0000313" key="2">
    <source>
        <dbReference type="EMBL" id="KAF9490599.1"/>
    </source>
</evidence>
<dbReference type="Proteomes" id="UP000807025">
    <property type="component" value="Unassembled WGS sequence"/>
</dbReference>
<feature type="region of interest" description="Disordered" evidence="1">
    <location>
        <begin position="1"/>
        <end position="36"/>
    </location>
</feature>
<dbReference type="OrthoDB" id="2801433at2759"/>
<comment type="caution">
    <text evidence="2">The sequence shown here is derived from an EMBL/GenBank/DDBJ whole genome shotgun (WGS) entry which is preliminary data.</text>
</comment>
<feature type="compositionally biased region" description="Polar residues" evidence="1">
    <location>
        <begin position="27"/>
        <end position="36"/>
    </location>
</feature>